<protein>
    <recommendedName>
        <fullName evidence="5">Copper chaperone PCu(A)C</fullName>
    </recommendedName>
</protein>
<dbReference type="RefSeq" id="WP_229956127.1">
    <property type="nucleotide sequence ID" value="NZ_BAAAEM010000002.1"/>
</dbReference>
<gene>
    <name evidence="3" type="ORF">GCM10009096_13430</name>
</gene>
<reference evidence="3 4" key="1">
    <citation type="journal article" date="2019" name="Int. J. Syst. Evol. Microbiol.">
        <title>The Global Catalogue of Microorganisms (GCM) 10K type strain sequencing project: providing services to taxonomists for standard genome sequencing and annotation.</title>
        <authorList>
            <consortium name="The Broad Institute Genomics Platform"/>
            <consortium name="The Broad Institute Genome Sequencing Center for Infectious Disease"/>
            <person name="Wu L."/>
            <person name="Ma J."/>
        </authorList>
    </citation>
    <scope>NUCLEOTIDE SEQUENCE [LARGE SCALE GENOMIC DNA]</scope>
    <source>
        <strain evidence="3 4">JCM 14162</strain>
    </source>
</reference>
<feature type="chain" id="PRO_5046767137" description="Copper chaperone PCu(A)C" evidence="2">
    <location>
        <begin position="22"/>
        <end position="165"/>
    </location>
</feature>
<dbReference type="SUPFAM" id="SSF110087">
    <property type="entry name" value="DR1885-like metal-binding protein"/>
    <property type="match status" value="1"/>
</dbReference>
<feature type="region of interest" description="Disordered" evidence="1">
    <location>
        <begin position="143"/>
        <end position="165"/>
    </location>
</feature>
<keyword evidence="2" id="KW-0732">Signal</keyword>
<evidence type="ECO:0008006" key="5">
    <source>
        <dbReference type="Google" id="ProtNLM"/>
    </source>
</evidence>
<accession>A0ABN1ACZ6</accession>
<dbReference type="InterPro" id="IPR058248">
    <property type="entry name" value="Lxx211020-like"/>
</dbReference>
<evidence type="ECO:0000313" key="3">
    <source>
        <dbReference type="EMBL" id="GAA0473438.1"/>
    </source>
</evidence>
<feature type="compositionally biased region" description="Acidic residues" evidence="1">
    <location>
        <begin position="153"/>
        <end position="165"/>
    </location>
</feature>
<organism evidence="3 4">
    <name type="scientific">Parasphingorhabdus litoris</name>
    <dbReference type="NCBI Taxonomy" id="394733"/>
    <lineage>
        <taxon>Bacteria</taxon>
        <taxon>Pseudomonadati</taxon>
        <taxon>Pseudomonadota</taxon>
        <taxon>Alphaproteobacteria</taxon>
        <taxon>Sphingomonadales</taxon>
        <taxon>Sphingomonadaceae</taxon>
        <taxon>Parasphingorhabdus</taxon>
    </lineage>
</organism>
<evidence type="ECO:0000256" key="1">
    <source>
        <dbReference type="SAM" id="MobiDB-lite"/>
    </source>
</evidence>
<comment type="caution">
    <text evidence="3">The sequence shown here is derived from an EMBL/GenBank/DDBJ whole genome shotgun (WGS) entry which is preliminary data.</text>
</comment>
<dbReference type="PANTHER" id="PTHR36302:SF1">
    <property type="entry name" value="COPPER CHAPERONE PCU(A)C"/>
    <property type="match status" value="1"/>
</dbReference>
<feature type="signal peptide" evidence="2">
    <location>
        <begin position="1"/>
        <end position="21"/>
    </location>
</feature>
<name>A0ABN1ACZ6_9SPHN</name>
<proteinExistence type="predicted"/>
<sequence>MKKQLSIFFASLAVIFLSACGQGDVLRVDDVVINLSPVDGNPSSGYMTIHGGPDDVSLVSVIADDVMRMEMHETVEKDGMAQMQSLKEVPVPAGEKVKFEPGGKHLMIWGVGGGSIHRGSLRMIFIFSNDDRIQVDGVIKQIGGAKPEKADADADASDTAEDSTS</sequence>
<dbReference type="Proteomes" id="UP001500713">
    <property type="component" value="Unassembled WGS sequence"/>
</dbReference>
<evidence type="ECO:0000313" key="4">
    <source>
        <dbReference type="Proteomes" id="UP001500713"/>
    </source>
</evidence>
<dbReference type="EMBL" id="BAAAEM010000002">
    <property type="protein sequence ID" value="GAA0473438.1"/>
    <property type="molecule type" value="Genomic_DNA"/>
</dbReference>
<dbReference type="PANTHER" id="PTHR36302">
    <property type="entry name" value="BLR7088 PROTEIN"/>
    <property type="match status" value="1"/>
</dbReference>
<keyword evidence="4" id="KW-1185">Reference proteome</keyword>
<dbReference type="PROSITE" id="PS51257">
    <property type="entry name" value="PROKAR_LIPOPROTEIN"/>
    <property type="match status" value="1"/>
</dbReference>
<evidence type="ECO:0000256" key="2">
    <source>
        <dbReference type="SAM" id="SignalP"/>
    </source>
</evidence>
<dbReference type="InterPro" id="IPR036182">
    <property type="entry name" value="PCuAC_sf"/>
</dbReference>
<dbReference type="InterPro" id="IPR007410">
    <property type="entry name" value="LpqE-like"/>
</dbReference>
<dbReference type="Pfam" id="PF04314">
    <property type="entry name" value="PCuAC"/>
    <property type="match status" value="1"/>
</dbReference>
<dbReference type="Gene3D" id="2.60.40.1890">
    <property type="entry name" value="PCu(A)C copper chaperone"/>
    <property type="match status" value="1"/>
</dbReference>